<evidence type="ECO:0000259" key="1">
    <source>
        <dbReference type="Pfam" id="PF00534"/>
    </source>
</evidence>
<organism evidence="2 3">
    <name type="scientific">Pleionea mediterranea</name>
    <dbReference type="NCBI Taxonomy" id="523701"/>
    <lineage>
        <taxon>Bacteria</taxon>
        <taxon>Pseudomonadati</taxon>
        <taxon>Pseudomonadota</taxon>
        <taxon>Gammaproteobacteria</taxon>
        <taxon>Oceanospirillales</taxon>
        <taxon>Pleioneaceae</taxon>
        <taxon>Pleionea</taxon>
    </lineage>
</organism>
<dbReference type="Proteomes" id="UP000245790">
    <property type="component" value="Unassembled WGS sequence"/>
</dbReference>
<dbReference type="PANTHER" id="PTHR45947">
    <property type="entry name" value="SULFOQUINOVOSYL TRANSFERASE SQD2"/>
    <property type="match status" value="1"/>
</dbReference>
<dbReference type="Pfam" id="PF00534">
    <property type="entry name" value="Glycos_transf_1"/>
    <property type="match status" value="1"/>
</dbReference>
<comment type="caution">
    <text evidence="2">The sequence shown here is derived from an EMBL/GenBank/DDBJ whole genome shotgun (WGS) entry which is preliminary data.</text>
</comment>
<dbReference type="OrthoDB" id="9802525at2"/>
<evidence type="ECO:0000313" key="3">
    <source>
        <dbReference type="Proteomes" id="UP000245790"/>
    </source>
</evidence>
<reference evidence="2 3" key="1">
    <citation type="submission" date="2018-05" db="EMBL/GenBank/DDBJ databases">
        <title>Genomic Encyclopedia of Type Strains, Phase IV (KMG-IV): sequencing the most valuable type-strain genomes for metagenomic binning, comparative biology and taxonomic classification.</title>
        <authorList>
            <person name="Goeker M."/>
        </authorList>
    </citation>
    <scope>NUCLEOTIDE SEQUENCE [LARGE SCALE GENOMIC DNA]</scope>
    <source>
        <strain evidence="2 3">DSM 25350</strain>
    </source>
</reference>
<dbReference type="PANTHER" id="PTHR45947:SF3">
    <property type="entry name" value="SULFOQUINOVOSYL TRANSFERASE SQD2"/>
    <property type="match status" value="1"/>
</dbReference>
<keyword evidence="3" id="KW-1185">Reference proteome</keyword>
<proteinExistence type="predicted"/>
<dbReference type="EMBL" id="QGGU01000006">
    <property type="protein sequence ID" value="PWK50878.1"/>
    <property type="molecule type" value="Genomic_DNA"/>
</dbReference>
<dbReference type="RefSeq" id="WP_109763537.1">
    <property type="nucleotide sequence ID" value="NZ_QGGU01000006.1"/>
</dbReference>
<protein>
    <submittedName>
        <fullName evidence="2">Glycosyltransferase involved in cell wall biosynthesis</fullName>
    </submittedName>
</protein>
<gene>
    <name evidence="2" type="ORF">C8D97_106169</name>
</gene>
<dbReference type="InterPro" id="IPR001296">
    <property type="entry name" value="Glyco_trans_1"/>
</dbReference>
<sequence>MKRIIFLRTSSKPIPRVKRVAHVANELGYETLFVGAYRDGNLKRKDVWDGLEVERVGKFYPMLNGVGLMTYLKGVVSYNRGAFKLLKDKKPDVIHFSDVESFFAVFFYRIFSKVSTLYNIHDNFGQRYPLPKLVNQLLNIFEGLIVRFTTATMVPEQFRADALPKFCRSKIQVVRNTPVDPGASPHAGFEDDKIKLVFAGWLDEGRGIDTLLELAEMEPRVELHVAGEGSKELIERLESKRNCKYYGFLDHEQVLSLTRECDFVFAHYSPHRTINIYAAPNKLAESLAVSRPVIINSEALVSKPVQCKSCGIVTDYGDVRELHKNILALVANYDAYISACKKARELFEEEYSWESVKESTVAVFKKIEN</sequence>
<feature type="domain" description="Glycosyl transferase family 1" evidence="1">
    <location>
        <begin position="188"/>
        <end position="337"/>
    </location>
</feature>
<dbReference type="AlphaFoldDB" id="A0A316FQ12"/>
<keyword evidence="2" id="KW-0808">Transferase</keyword>
<name>A0A316FQ12_9GAMM</name>
<dbReference type="GO" id="GO:0016757">
    <property type="term" value="F:glycosyltransferase activity"/>
    <property type="evidence" value="ECO:0007669"/>
    <property type="project" value="InterPro"/>
</dbReference>
<evidence type="ECO:0000313" key="2">
    <source>
        <dbReference type="EMBL" id="PWK50878.1"/>
    </source>
</evidence>
<dbReference type="Gene3D" id="3.40.50.2000">
    <property type="entry name" value="Glycogen Phosphorylase B"/>
    <property type="match status" value="2"/>
</dbReference>
<dbReference type="SUPFAM" id="SSF53756">
    <property type="entry name" value="UDP-Glycosyltransferase/glycogen phosphorylase"/>
    <property type="match status" value="1"/>
</dbReference>
<accession>A0A316FQ12</accession>
<dbReference type="InterPro" id="IPR050194">
    <property type="entry name" value="Glycosyltransferase_grp1"/>
</dbReference>